<dbReference type="PANTHER" id="PTHR33254">
    <property type="entry name" value="4-HYDROXY-4-METHYL-2-OXOGLUTARATE ALDOLASE 3-RELATED"/>
    <property type="match status" value="1"/>
</dbReference>
<name>A0ABD6AEQ8_9EURY</name>
<comment type="caution">
    <text evidence="1">The sequence shown here is derived from an EMBL/GenBank/DDBJ whole genome shotgun (WGS) entry which is preliminary data.</text>
</comment>
<gene>
    <name evidence="1" type="ORF">ACFQPE_16070</name>
</gene>
<reference evidence="1 2" key="1">
    <citation type="journal article" date="2019" name="Int. J. Syst. Evol. Microbiol.">
        <title>The Global Catalogue of Microorganisms (GCM) 10K type strain sequencing project: providing services to taxonomists for standard genome sequencing and annotation.</title>
        <authorList>
            <consortium name="The Broad Institute Genomics Platform"/>
            <consortium name="The Broad Institute Genome Sequencing Center for Infectious Disease"/>
            <person name="Wu L."/>
            <person name="Ma J."/>
        </authorList>
    </citation>
    <scope>NUCLEOTIDE SEQUENCE [LARGE SCALE GENOMIC DNA]</scope>
    <source>
        <strain evidence="1 2">PSR21</strain>
    </source>
</reference>
<dbReference type="EMBL" id="JBHTBF010000003">
    <property type="protein sequence ID" value="MFC7318298.1"/>
    <property type="molecule type" value="Genomic_DNA"/>
</dbReference>
<sequence>MTRKIITDIDRPTEELLASFRGHSAADVHEAMGKTNAMSPEIGRVTGRRTICGPATTVRLPTGDNMMIHVGSHLARPGDVLVIEARTTRAATWGELATRNALQRELEGVVSSGNVRDVDAIDDLGFPVFSRAVSQIGAVKETVGSVNVPVTVGEVVVDPGDIVVGDADGVTVVPRREARDVLDRLEAHVEREESIKQRIDRGEALFDIAGFDELLRDRNAAIPQDTDD</sequence>
<protein>
    <submittedName>
        <fullName evidence="1">4-carboxy-4-hydroxy-2-oxoadipate aldolase/oxaloacetate decarboxylase</fullName>
    </submittedName>
</protein>
<proteinExistence type="predicted"/>
<dbReference type="RefSeq" id="WP_276305911.1">
    <property type="nucleotide sequence ID" value="NZ_CP119993.1"/>
</dbReference>
<dbReference type="CDD" id="cd16841">
    <property type="entry name" value="RraA_family"/>
    <property type="match status" value="1"/>
</dbReference>
<evidence type="ECO:0000313" key="2">
    <source>
        <dbReference type="Proteomes" id="UP001596547"/>
    </source>
</evidence>
<dbReference type="Pfam" id="PF03737">
    <property type="entry name" value="RraA-like"/>
    <property type="match status" value="1"/>
</dbReference>
<dbReference type="Gene3D" id="3.50.30.40">
    <property type="entry name" value="Ribonuclease E inhibitor RraA/RraA-like"/>
    <property type="match status" value="1"/>
</dbReference>
<accession>A0ABD6AEQ8</accession>
<dbReference type="GeneID" id="79317528"/>
<dbReference type="AlphaFoldDB" id="A0ABD6AEQ8"/>
<dbReference type="SUPFAM" id="SSF89562">
    <property type="entry name" value="RraA-like"/>
    <property type="match status" value="1"/>
</dbReference>
<dbReference type="InterPro" id="IPR005493">
    <property type="entry name" value="RraA/RraA-like"/>
</dbReference>
<dbReference type="PANTHER" id="PTHR33254:SF16">
    <property type="entry name" value="BLR3842 PROTEIN"/>
    <property type="match status" value="1"/>
</dbReference>
<dbReference type="InterPro" id="IPR036704">
    <property type="entry name" value="RraA/RraA-like_sf"/>
</dbReference>
<keyword evidence="2" id="KW-1185">Reference proteome</keyword>
<organism evidence="1 2">
    <name type="scientific">Halomarina halobia</name>
    <dbReference type="NCBI Taxonomy" id="3033386"/>
    <lineage>
        <taxon>Archaea</taxon>
        <taxon>Methanobacteriati</taxon>
        <taxon>Methanobacteriota</taxon>
        <taxon>Stenosarchaea group</taxon>
        <taxon>Halobacteria</taxon>
        <taxon>Halobacteriales</taxon>
        <taxon>Natronomonadaceae</taxon>
        <taxon>Halomarina</taxon>
    </lineage>
</organism>
<dbReference type="NCBIfam" id="NF006731">
    <property type="entry name" value="PRK09262.1"/>
    <property type="match status" value="1"/>
</dbReference>
<dbReference type="Proteomes" id="UP001596547">
    <property type="component" value="Unassembled WGS sequence"/>
</dbReference>
<evidence type="ECO:0000313" key="1">
    <source>
        <dbReference type="EMBL" id="MFC7318298.1"/>
    </source>
</evidence>